<accession>A0A383EXN2</accession>
<dbReference type="AlphaFoldDB" id="A0A383EXN2"/>
<organism evidence="1">
    <name type="scientific">marine metagenome</name>
    <dbReference type="NCBI Taxonomy" id="408172"/>
    <lineage>
        <taxon>unclassified sequences</taxon>
        <taxon>metagenomes</taxon>
        <taxon>ecological metagenomes</taxon>
    </lineage>
</organism>
<evidence type="ECO:0000313" key="1">
    <source>
        <dbReference type="EMBL" id="SVE61050.1"/>
    </source>
</evidence>
<protein>
    <submittedName>
        <fullName evidence="1">Uncharacterized protein</fullName>
    </submittedName>
</protein>
<sequence>GYSTGRLEKAKQKLDWVSEINYEQLTVVSDNKTDRNLLEEADNGYAVIHDEQDNRFWSRFPKIIPIIV</sequence>
<feature type="non-terminal residue" evidence="1">
    <location>
        <position position="1"/>
    </location>
</feature>
<reference evidence="1" key="1">
    <citation type="submission" date="2018-05" db="EMBL/GenBank/DDBJ databases">
        <authorList>
            <person name="Lanie J.A."/>
            <person name="Ng W.-L."/>
            <person name="Kazmierczak K.M."/>
            <person name="Andrzejewski T.M."/>
            <person name="Davidsen T.M."/>
            <person name="Wayne K.J."/>
            <person name="Tettelin H."/>
            <person name="Glass J.I."/>
            <person name="Rusch D."/>
            <person name="Podicherti R."/>
            <person name="Tsui H.-C.T."/>
            <person name="Winkler M.E."/>
        </authorList>
    </citation>
    <scope>NUCLEOTIDE SEQUENCE</scope>
</reference>
<proteinExistence type="predicted"/>
<dbReference type="EMBL" id="UINC01229368">
    <property type="protein sequence ID" value="SVE61050.1"/>
    <property type="molecule type" value="Genomic_DNA"/>
</dbReference>
<name>A0A383EXN2_9ZZZZ</name>
<gene>
    <name evidence="1" type="ORF">METZ01_LOCUS513904</name>
</gene>